<gene>
    <name evidence="3" type="ORF">FPL14_08420</name>
</gene>
<feature type="domain" description="Copper amine oxidase-like N-terminal" evidence="2">
    <location>
        <begin position="128"/>
        <end position="169"/>
    </location>
</feature>
<dbReference type="PROSITE" id="PS51257">
    <property type="entry name" value="PROKAR_LIPOPROTEIN"/>
    <property type="match status" value="1"/>
</dbReference>
<evidence type="ECO:0000313" key="3">
    <source>
        <dbReference type="EMBL" id="QMV41214.1"/>
    </source>
</evidence>
<accession>A0A7G5BW80</accession>
<keyword evidence="4" id="KW-1185">Reference proteome</keyword>
<feature type="chain" id="PRO_5028885110" description="Copper amine oxidase-like N-terminal domain-containing protein" evidence="1">
    <location>
        <begin position="31"/>
        <end position="342"/>
    </location>
</feature>
<dbReference type="Pfam" id="PF07833">
    <property type="entry name" value="Cu_amine_oxidN1"/>
    <property type="match status" value="1"/>
</dbReference>
<sequence length="342" mass="38786">MDNVRIKFRSFLLLIGALSCLLLGMNAAGAQSQSLPLSLTSPLIALNNESVSLPSAIPAEVSKGRAFVPVRFFQHPQIQGDYIFSEDKGTYYLLIDNHAAEVNLIFGKGAPLFRITDSEGKDSLVHDTNALPYLHGEEPMVPLRLIAEALGLQVKWDNQAKSVILETDEEYRRELYSVEEWEAQMGEYPVYWDDKSAKPITDEELQAYIEENKLPIVDYKIDSKYKAIVLEVKEHETSTYAIHRLRNGKLGKDDIMVGTKENEYGFAFQKFNGYLSIVLFDKAKLLEIHSCVVSIYDNRQTKKLKVEIGDKRGYLLRIGEEVSSGLVNLKGKDGYTYEEIFW</sequence>
<keyword evidence="1" id="KW-0732">Signal</keyword>
<evidence type="ECO:0000313" key="4">
    <source>
        <dbReference type="Proteomes" id="UP000515679"/>
    </source>
</evidence>
<dbReference type="KEGG" id="cchl:FPL14_08420"/>
<dbReference type="AlphaFoldDB" id="A0A7G5BW80"/>
<dbReference type="SUPFAM" id="SSF55383">
    <property type="entry name" value="Copper amine oxidase, domain N"/>
    <property type="match status" value="1"/>
</dbReference>
<reference evidence="3 4" key="1">
    <citation type="submission" date="2019-07" db="EMBL/GenBank/DDBJ databases">
        <authorList>
            <person name="Kim J.K."/>
            <person name="Cheong H.-M."/>
            <person name="Choi Y."/>
            <person name="Hwang K.J."/>
            <person name="Lee S."/>
            <person name="Choi C."/>
        </authorList>
    </citation>
    <scope>NUCLEOTIDE SEQUENCE [LARGE SCALE GENOMIC DNA]</scope>
    <source>
        <strain evidence="3 4">KS 22</strain>
    </source>
</reference>
<name>A0A7G5BW80_9BACL</name>
<proteinExistence type="predicted"/>
<dbReference type="Gene3D" id="3.30.457.10">
    <property type="entry name" value="Copper amine oxidase-like, N-terminal domain"/>
    <property type="match status" value="1"/>
</dbReference>
<dbReference type="InterPro" id="IPR012854">
    <property type="entry name" value="Cu_amine_oxidase-like_N"/>
</dbReference>
<dbReference type="EMBL" id="CP041969">
    <property type="protein sequence ID" value="QMV41214.1"/>
    <property type="molecule type" value="Genomic_DNA"/>
</dbReference>
<feature type="signal peptide" evidence="1">
    <location>
        <begin position="1"/>
        <end position="30"/>
    </location>
</feature>
<organism evidence="3 4">
    <name type="scientific">Cohnella cholangitidis</name>
    <dbReference type="NCBI Taxonomy" id="2598458"/>
    <lineage>
        <taxon>Bacteria</taxon>
        <taxon>Bacillati</taxon>
        <taxon>Bacillota</taxon>
        <taxon>Bacilli</taxon>
        <taxon>Bacillales</taxon>
        <taxon>Paenibacillaceae</taxon>
        <taxon>Cohnella</taxon>
    </lineage>
</organism>
<evidence type="ECO:0000256" key="1">
    <source>
        <dbReference type="SAM" id="SignalP"/>
    </source>
</evidence>
<evidence type="ECO:0000259" key="2">
    <source>
        <dbReference type="Pfam" id="PF07833"/>
    </source>
</evidence>
<protein>
    <recommendedName>
        <fullName evidence="2">Copper amine oxidase-like N-terminal domain-containing protein</fullName>
    </recommendedName>
</protein>
<dbReference type="Proteomes" id="UP000515679">
    <property type="component" value="Chromosome"/>
</dbReference>
<dbReference type="InterPro" id="IPR036582">
    <property type="entry name" value="Mao_N_sf"/>
</dbReference>